<dbReference type="InterPro" id="IPR020422">
    <property type="entry name" value="TYR_PHOSPHATASE_DUAL_dom"/>
</dbReference>
<protein>
    <recommendedName>
        <fullName evidence="2">protein-tyrosine-phosphatase</fullName>
        <ecNumber evidence="2">3.1.3.48</ecNumber>
    </recommendedName>
</protein>
<keyword evidence="4" id="KW-0904">Protein phosphatase</keyword>
<dbReference type="PANTHER" id="PTHR45848">
    <property type="entry name" value="DUAL SPECIFICITY PROTEIN PHOSPHATASE 12 FAMILY MEMBER"/>
    <property type="match status" value="1"/>
</dbReference>
<dbReference type="Proteomes" id="UP000073492">
    <property type="component" value="Unassembled WGS sequence"/>
</dbReference>
<gene>
    <name evidence="7" type="ORF">AC579_9962</name>
</gene>
<comment type="caution">
    <text evidence="7">The sequence shown here is derived from an EMBL/GenBank/DDBJ whole genome shotgun (WGS) entry which is preliminary data.</text>
</comment>
<evidence type="ECO:0000256" key="3">
    <source>
        <dbReference type="ARBA" id="ARBA00022801"/>
    </source>
</evidence>
<evidence type="ECO:0000256" key="4">
    <source>
        <dbReference type="ARBA" id="ARBA00022912"/>
    </source>
</evidence>
<dbReference type="PROSITE" id="PS50054">
    <property type="entry name" value="TYR_PHOSPHATASE_DUAL"/>
    <property type="match status" value="1"/>
</dbReference>
<dbReference type="Gene3D" id="3.90.190.10">
    <property type="entry name" value="Protein tyrosine phosphatase superfamily"/>
    <property type="match status" value="1"/>
</dbReference>
<dbReference type="InterPro" id="IPR000340">
    <property type="entry name" value="Dual-sp_phosphatase_cat-dom"/>
</dbReference>
<dbReference type="CDD" id="cd14518">
    <property type="entry name" value="DSP_fungal_YVH1"/>
    <property type="match status" value="1"/>
</dbReference>
<organism evidence="7 8">
    <name type="scientific">Pseudocercospora musae</name>
    <dbReference type="NCBI Taxonomy" id="113226"/>
    <lineage>
        <taxon>Eukaryota</taxon>
        <taxon>Fungi</taxon>
        <taxon>Dikarya</taxon>
        <taxon>Ascomycota</taxon>
        <taxon>Pezizomycotina</taxon>
        <taxon>Dothideomycetes</taxon>
        <taxon>Dothideomycetidae</taxon>
        <taxon>Mycosphaerellales</taxon>
        <taxon>Mycosphaerellaceae</taxon>
        <taxon>Pseudocercospora</taxon>
    </lineage>
</organism>
<dbReference type="SUPFAM" id="SSF52799">
    <property type="entry name" value="(Phosphotyrosine protein) phosphatases II"/>
    <property type="match status" value="1"/>
</dbReference>
<dbReference type="EMBL" id="LFZO01000055">
    <property type="protein sequence ID" value="KXT15588.1"/>
    <property type="molecule type" value="Genomic_DNA"/>
</dbReference>
<dbReference type="SMART" id="SM00195">
    <property type="entry name" value="DSPc"/>
    <property type="match status" value="1"/>
</dbReference>
<dbReference type="InterPro" id="IPR029021">
    <property type="entry name" value="Prot-tyrosine_phosphatase-like"/>
</dbReference>
<evidence type="ECO:0000256" key="2">
    <source>
        <dbReference type="ARBA" id="ARBA00013064"/>
    </source>
</evidence>
<dbReference type="InterPro" id="IPR000387">
    <property type="entry name" value="Tyr_Pase_dom"/>
</dbReference>
<evidence type="ECO:0000259" key="6">
    <source>
        <dbReference type="PROSITE" id="PS50056"/>
    </source>
</evidence>
<dbReference type="EMBL" id="LFZO01000055">
    <property type="protein sequence ID" value="KXT15584.1"/>
    <property type="molecule type" value="Genomic_DNA"/>
</dbReference>
<dbReference type="PROSITE" id="PS00383">
    <property type="entry name" value="TYR_PHOSPHATASE_1"/>
    <property type="match status" value="1"/>
</dbReference>
<accession>A0A139ILD4</accession>
<dbReference type="GO" id="GO:0005634">
    <property type="term" value="C:nucleus"/>
    <property type="evidence" value="ECO:0007669"/>
    <property type="project" value="TreeGrafter"/>
</dbReference>
<name>A0A139ILD4_9PEZI</name>
<reference evidence="7 8" key="1">
    <citation type="submission" date="2015-07" db="EMBL/GenBank/DDBJ databases">
        <title>Comparative genomics of the Sigatoka disease complex on banana suggests a link between parallel evolutionary changes in Pseudocercospora fijiensis and Pseudocercospora eumusae and increased virulence on the banana host.</title>
        <authorList>
            <person name="Chang T.-C."/>
            <person name="Salvucci A."/>
            <person name="Crous P.W."/>
            <person name="Stergiopoulos I."/>
        </authorList>
    </citation>
    <scope>NUCLEOTIDE SEQUENCE [LARGE SCALE GENOMIC DNA]</scope>
    <source>
        <strain evidence="7 8">CBS 116634</strain>
    </source>
</reference>
<evidence type="ECO:0000259" key="5">
    <source>
        <dbReference type="PROSITE" id="PS50054"/>
    </source>
</evidence>
<dbReference type="AlphaFoldDB" id="A0A139ILD4"/>
<dbReference type="EMBL" id="LFZO01000055">
    <property type="protein sequence ID" value="KXT15586.1"/>
    <property type="molecule type" value="Genomic_DNA"/>
</dbReference>
<dbReference type="Pfam" id="PF00782">
    <property type="entry name" value="DSPc"/>
    <property type="match status" value="1"/>
</dbReference>
<keyword evidence="8" id="KW-1185">Reference proteome</keyword>
<evidence type="ECO:0000313" key="7">
    <source>
        <dbReference type="EMBL" id="KXT15588.1"/>
    </source>
</evidence>
<dbReference type="PANTHER" id="PTHR45848:SF4">
    <property type="entry name" value="DUAL SPECIFICITY PROTEIN PHOSPHATASE 12"/>
    <property type="match status" value="1"/>
</dbReference>
<feature type="domain" description="Tyrosine-protein phosphatase" evidence="5">
    <location>
        <begin position="7"/>
        <end position="151"/>
    </location>
</feature>
<dbReference type="EC" id="3.1.3.48" evidence="2"/>
<dbReference type="PROSITE" id="PS50056">
    <property type="entry name" value="TYR_PHOSPHATASE_2"/>
    <property type="match status" value="1"/>
</dbReference>
<dbReference type="InterPro" id="IPR016130">
    <property type="entry name" value="Tyr_Pase_AS"/>
</dbReference>
<dbReference type="GO" id="GO:0008138">
    <property type="term" value="F:protein tyrosine/serine/threonine phosphatase activity"/>
    <property type="evidence" value="ECO:0007669"/>
    <property type="project" value="TreeGrafter"/>
</dbReference>
<proteinExistence type="inferred from homology"/>
<evidence type="ECO:0000256" key="1">
    <source>
        <dbReference type="ARBA" id="ARBA00008601"/>
    </source>
</evidence>
<dbReference type="GO" id="GO:0004725">
    <property type="term" value="F:protein tyrosine phosphatase activity"/>
    <property type="evidence" value="ECO:0007669"/>
    <property type="project" value="UniProtKB-EC"/>
</dbReference>
<comment type="similarity">
    <text evidence="1">Belongs to the protein-tyrosine phosphatase family. Non-receptor class dual specificity subfamily.</text>
</comment>
<evidence type="ECO:0000313" key="8">
    <source>
        <dbReference type="Proteomes" id="UP000073492"/>
    </source>
</evidence>
<sequence length="189" mass="21972">MGWVDKVPRTEGGGLYIGGLHALYQRQDLFRQYKISHIVSMLDFDIYEAGHFKDYKHMHVRIDDDPNENMLEHLEATSEFIENALSNGGAVFVHCAMGKSRSAAIVVAYLMLKYGKTPDEALAQLCEGRPVCEPNPGFMEQLDVYDHMLKAQSSSEYHKIYDDWLKDRDGTRDWYTDNRRRRRQHMPKL</sequence>
<keyword evidence="3" id="KW-0378">Hydrolase</keyword>
<feature type="domain" description="Tyrosine specific protein phosphatases" evidence="6">
    <location>
        <begin position="71"/>
        <end position="130"/>
    </location>
</feature>